<name>A0AAD3YIA3_AERHY</name>
<dbReference type="Proteomes" id="UP000859505">
    <property type="component" value="Unassembled WGS sequence"/>
</dbReference>
<evidence type="ECO:0000313" key="1">
    <source>
        <dbReference type="EMBL" id="HAT6342875.1"/>
    </source>
</evidence>
<sequence length="354" mass="38866">MKNKYILPIILLPFINGCTPKNNQNVDTPVPKASYENVDQFYQEIANRVRSKTGADKVPDIIVIPSEAVWPIGTVLRPGTTFPADATACVVPSDKVISAQTPNIFPDYSNTYKRSADLGIDNELIKKLIDAGVNFSDKDEVSLKVSDSSLELIDDTTYAALTNASACKMVLSGKELWIVRGYAIGKRTFIFSSDVEKNAKGKIEKIGSFNIDFGSGNRALKVTDSQPEKFVQIISAVKFEQGIAKTSLPSTPSGTGRIYIQKDRQDTSSASQDVLKNLRAASFKVQSNIESIDSSKMPRIAQVRFFNESDREQAQKAANALKLQFPDISVIRLNIPSPIGQLEVWLPRVVKASS</sequence>
<accession>A0AAD3YIA3</accession>
<proteinExistence type="predicted"/>
<reference evidence="1" key="1">
    <citation type="journal article" date="2018" name="Genome Biol.">
        <title>SKESA: strategic k-mer extension for scrupulous assemblies.</title>
        <authorList>
            <person name="Souvorov A."/>
            <person name="Agarwala R."/>
            <person name="Lipman D.J."/>
        </authorList>
    </citation>
    <scope>NUCLEOTIDE SEQUENCE</scope>
    <source>
        <strain evidence="1">OLC2673_Aeromonas</strain>
    </source>
</reference>
<dbReference type="EMBL" id="DACTUL010000003">
    <property type="protein sequence ID" value="HAT6342875.1"/>
    <property type="molecule type" value="Genomic_DNA"/>
</dbReference>
<evidence type="ECO:0000313" key="2">
    <source>
        <dbReference type="Proteomes" id="UP000859505"/>
    </source>
</evidence>
<gene>
    <name evidence="1" type="ORF">JAJ28_000553</name>
</gene>
<reference evidence="1" key="2">
    <citation type="submission" date="2020-01" db="EMBL/GenBank/DDBJ databases">
        <authorList>
            <consortium name="NCBI Pathogen Detection Project"/>
        </authorList>
    </citation>
    <scope>NUCLEOTIDE SEQUENCE</scope>
    <source>
        <strain evidence="1">OLC2673_Aeromonas</strain>
    </source>
</reference>
<dbReference type="AlphaFoldDB" id="A0AAD3YIA3"/>
<comment type="caution">
    <text evidence="1">The sequence shown here is derived from an EMBL/GenBank/DDBJ whole genome shotgun (WGS) entry which is preliminary data.</text>
</comment>
<protein>
    <submittedName>
        <fullName evidence="1">Uncharacterized protein</fullName>
    </submittedName>
</protein>
<organism evidence="1 2">
    <name type="scientific">Aeromonas hydrophila</name>
    <dbReference type="NCBI Taxonomy" id="644"/>
    <lineage>
        <taxon>Bacteria</taxon>
        <taxon>Pseudomonadati</taxon>
        <taxon>Pseudomonadota</taxon>
        <taxon>Gammaproteobacteria</taxon>
        <taxon>Aeromonadales</taxon>
        <taxon>Aeromonadaceae</taxon>
        <taxon>Aeromonas</taxon>
    </lineage>
</organism>